<feature type="domain" description="Nudix hydrolase" evidence="7">
    <location>
        <begin position="63"/>
        <end position="196"/>
    </location>
</feature>
<dbReference type="AlphaFoldDB" id="A0A1J5S143"/>
<dbReference type="Pfam" id="PF00293">
    <property type="entry name" value="NUDIX"/>
    <property type="match status" value="1"/>
</dbReference>
<dbReference type="InterPro" id="IPR045121">
    <property type="entry name" value="CoAse"/>
</dbReference>
<dbReference type="PROSITE" id="PS51462">
    <property type="entry name" value="NUDIX"/>
    <property type="match status" value="1"/>
</dbReference>
<dbReference type="GO" id="GO:0010945">
    <property type="term" value="F:coenzyme A diphosphatase activity"/>
    <property type="evidence" value="ECO:0007669"/>
    <property type="project" value="InterPro"/>
</dbReference>
<proteinExistence type="predicted"/>
<evidence type="ECO:0000256" key="2">
    <source>
        <dbReference type="ARBA" id="ARBA00001946"/>
    </source>
</evidence>
<dbReference type="PANTHER" id="PTHR12992:SF11">
    <property type="entry name" value="MITOCHONDRIAL COENZYME A DIPHOSPHATASE NUDT8"/>
    <property type="match status" value="1"/>
</dbReference>
<comment type="caution">
    <text evidence="8">The sequence shown here is derived from an EMBL/GenBank/DDBJ whole genome shotgun (WGS) entry which is preliminary data.</text>
</comment>
<dbReference type="Gene3D" id="3.90.79.10">
    <property type="entry name" value="Nucleoside Triphosphate Pyrophosphohydrolase"/>
    <property type="match status" value="1"/>
</dbReference>
<organism evidence="8">
    <name type="scientific">mine drainage metagenome</name>
    <dbReference type="NCBI Taxonomy" id="410659"/>
    <lineage>
        <taxon>unclassified sequences</taxon>
        <taxon>metagenomes</taxon>
        <taxon>ecological metagenomes</taxon>
    </lineage>
</organism>
<gene>
    <name evidence="8" type="primary">nudL_1</name>
    <name evidence="8" type="ORF">GALL_200530</name>
</gene>
<reference evidence="8" key="1">
    <citation type="submission" date="2016-10" db="EMBL/GenBank/DDBJ databases">
        <title>Sequence of Gallionella enrichment culture.</title>
        <authorList>
            <person name="Poehlein A."/>
            <person name="Muehling M."/>
            <person name="Daniel R."/>
        </authorList>
    </citation>
    <scope>NUCLEOTIDE SEQUENCE</scope>
</reference>
<evidence type="ECO:0000259" key="7">
    <source>
        <dbReference type="PROSITE" id="PS51462"/>
    </source>
</evidence>
<keyword evidence="6" id="KW-0464">Manganese</keyword>
<accession>A0A1J5S143</accession>
<dbReference type="InterPro" id="IPR000086">
    <property type="entry name" value="NUDIX_hydrolase_dom"/>
</dbReference>
<dbReference type="NCBIfam" id="NF007980">
    <property type="entry name" value="PRK10707.1"/>
    <property type="match status" value="1"/>
</dbReference>
<protein>
    <submittedName>
        <fullName evidence="8">Putative nudix hydrolase NudL</fullName>
    </submittedName>
</protein>
<dbReference type="CDD" id="cd03426">
    <property type="entry name" value="NUDIX_CoAse_Nudt7"/>
    <property type="match status" value="1"/>
</dbReference>
<dbReference type="SUPFAM" id="SSF55811">
    <property type="entry name" value="Nudix"/>
    <property type="match status" value="1"/>
</dbReference>
<keyword evidence="4 8" id="KW-0378">Hydrolase</keyword>
<dbReference type="PANTHER" id="PTHR12992">
    <property type="entry name" value="NUDIX HYDROLASE"/>
    <property type="match status" value="1"/>
</dbReference>
<evidence type="ECO:0000256" key="4">
    <source>
        <dbReference type="ARBA" id="ARBA00022801"/>
    </source>
</evidence>
<comment type="cofactor">
    <cofactor evidence="2">
        <name>Mg(2+)</name>
        <dbReference type="ChEBI" id="CHEBI:18420"/>
    </cofactor>
</comment>
<evidence type="ECO:0000256" key="5">
    <source>
        <dbReference type="ARBA" id="ARBA00022842"/>
    </source>
</evidence>
<keyword evidence="5" id="KW-0460">Magnesium</keyword>
<dbReference type="InterPro" id="IPR015797">
    <property type="entry name" value="NUDIX_hydrolase-like_dom_sf"/>
</dbReference>
<dbReference type="GO" id="GO:0046872">
    <property type="term" value="F:metal ion binding"/>
    <property type="evidence" value="ECO:0007669"/>
    <property type="project" value="UniProtKB-KW"/>
</dbReference>
<dbReference type="EMBL" id="MLJW01000126">
    <property type="protein sequence ID" value="OIQ97871.1"/>
    <property type="molecule type" value="Genomic_DNA"/>
</dbReference>
<sequence length="230" mass="25741">MEQRHFLSTGQAGRTGLTRDAILRLLAERPHRHDRSDVATARLLAPEAADRPADQEPQRHQALTAAAVLVPLVLREDGPFVLLTQRTAHLAHHAGQISFPGGRMEAEDDNPIATALRETEEEIGLDRRHVEVAGDLDPYVTITGFRVIPVVGLISPPFSLTPDSFEVAEIFEVPLPFLLDRRNHQRHHRLTADGQKRYYYAIPYQERYIWGATAAMLVNLAEILHPGGHD</sequence>
<evidence type="ECO:0000256" key="3">
    <source>
        <dbReference type="ARBA" id="ARBA00022723"/>
    </source>
</evidence>
<keyword evidence="3" id="KW-0479">Metal-binding</keyword>
<evidence type="ECO:0000256" key="1">
    <source>
        <dbReference type="ARBA" id="ARBA00001936"/>
    </source>
</evidence>
<evidence type="ECO:0000313" key="8">
    <source>
        <dbReference type="EMBL" id="OIQ97871.1"/>
    </source>
</evidence>
<name>A0A1J5S143_9ZZZZ</name>
<evidence type="ECO:0000256" key="6">
    <source>
        <dbReference type="ARBA" id="ARBA00023211"/>
    </source>
</evidence>
<comment type="cofactor">
    <cofactor evidence="1">
        <name>Mn(2+)</name>
        <dbReference type="ChEBI" id="CHEBI:29035"/>
    </cofactor>
</comment>